<sequence>MKTKLLFALLFISALGYSQTYSSGPYYISELITTVSGTDQGKEYLEFRGPASGSFPANIYFIGIEGDGSSNPGEVKDVIDLSSQSFGTNGFLGLATVASGYATATGIDPDGNMVDENDVPTYDGDFMDQSITYMLILSATDPDGVDIDTDDDGVIDASGDHTSWTIYDSTSNLDDEDSSGISIGYGQINFAQNVATPGNDGPYTYLFDPIATQTISLNDSGTSESRIYYIARQGVSTGYDGASDWMGGQTNSSSVVPNWDFSGTDSKSSPDELAGSQLPSSNIGGPNVDPVDDSNNVVLSVGDDVLAASLSVYPNPAKTTITIKSADHIQFDSVELYNILGLRVLTTTNLVNDSIDVSEMASGVYLLRINSGNNSATKRVVIE</sequence>
<comment type="caution">
    <text evidence="5">The sequence shown here is derived from an EMBL/GenBank/DDBJ whole genome shotgun (WGS) entry which is preliminary data.</text>
</comment>
<name>A0A842IMH0_9FLAO</name>
<keyword evidence="6" id="KW-1185">Reference proteome</keyword>
<feature type="region of interest" description="Disordered" evidence="2">
    <location>
        <begin position="256"/>
        <end position="291"/>
    </location>
</feature>
<accession>A0A842IMH0</accession>
<organism evidence="5 6">
    <name type="scientific">Winogradskyella flava</name>
    <dbReference type="NCBI Taxonomy" id="1884876"/>
    <lineage>
        <taxon>Bacteria</taxon>
        <taxon>Pseudomonadati</taxon>
        <taxon>Bacteroidota</taxon>
        <taxon>Flavobacteriia</taxon>
        <taxon>Flavobacteriales</taxon>
        <taxon>Flavobacteriaceae</taxon>
        <taxon>Winogradskyella</taxon>
    </lineage>
</organism>
<evidence type="ECO:0000313" key="5">
    <source>
        <dbReference type="EMBL" id="MBC2844150.1"/>
    </source>
</evidence>
<dbReference type="Proteomes" id="UP000533900">
    <property type="component" value="Unassembled WGS sequence"/>
</dbReference>
<dbReference type="EMBL" id="JACLCP010000001">
    <property type="protein sequence ID" value="MBC2844150.1"/>
    <property type="molecule type" value="Genomic_DNA"/>
</dbReference>
<proteinExistence type="predicted"/>
<evidence type="ECO:0000313" key="6">
    <source>
        <dbReference type="Proteomes" id="UP000533900"/>
    </source>
</evidence>
<evidence type="ECO:0000259" key="4">
    <source>
        <dbReference type="Pfam" id="PF18962"/>
    </source>
</evidence>
<feature type="domain" description="Secretion system C-terminal sorting" evidence="4">
    <location>
        <begin position="312"/>
        <end position="382"/>
    </location>
</feature>
<gene>
    <name evidence="5" type="ORF">H7F21_03525</name>
</gene>
<dbReference type="NCBIfam" id="TIGR04183">
    <property type="entry name" value="Por_Secre_tail"/>
    <property type="match status" value="1"/>
</dbReference>
<reference evidence="5" key="1">
    <citation type="submission" date="2020-08" db="EMBL/GenBank/DDBJ databases">
        <title>Winogradskyella ouciana sp. nov., isolated from the hadal seawater of the Mariana Trench.</title>
        <authorList>
            <person name="He X."/>
        </authorList>
    </citation>
    <scope>NUCLEOTIDE SEQUENCE [LARGE SCALE GENOMIC DNA]</scope>
    <source>
        <strain evidence="5">KCTC 52348</strain>
    </source>
</reference>
<dbReference type="AlphaFoldDB" id="A0A842IMH0"/>
<evidence type="ECO:0000256" key="2">
    <source>
        <dbReference type="SAM" id="MobiDB-lite"/>
    </source>
</evidence>
<feature type="compositionally biased region" description="Polar residues" evidence="2">
    <location>
        <begin position="256"/>
        <end position="267"/>
    </location>
</feature>
<feature type="signal peptide" evidence="3">
    <location>
        <begin position="1"/>
        <end position="20"/>
    </location>
</feature>
<dbReference type="RefSeq" id="WP_185787838.1">
    <property type="nucleotide sequence ID" value="NZ_JACLCP010000001.1"/>
</dbReference>
<dbReference type="Pfam" id="PF18962">
    <property type="entry name" value="Por_Secre_tail"/>
    <property type="match status" value="1"/>
</dbReference>
<protein>
    <submittedName>
        <fullName evidence="5">T9SS type A sorting domain-containing protein</fullName>
    </submittedName>
</protein>
<dbReference type="InterPro" id="IPR026444">
    <property type="entry name" value="Secre_tail"/>
</dbReference>
<keyword evidence="1 3" id="KW-0732">Signal</keyword>
<evidence type="ECO:0000256" key="1">
    <source>
        <dbReference type="ARBA" id="ARBA00022729"/>
    </source>
</evidence>
<feature type="chain" id="PRO_5032457697" evidence="3">
    <location>
        <begin position="21"/>
        <end position="383"/>
    </location>
</feature>
<evidence type="ECO:0000256" key="3">
    <source>
        <dbReference type="SAM" id="SignalP"/>
    </source>
</evidence>